<name>A0A931G9C6_9MICC</name>
<dbReference type="EMBL" id="JADNYM010000004">
    <property type="protein sequence ID" value="MBG0738567.1"/>
    <property type="molecule type" value="Genomic_DNA"/>
</dbReference>
<dbReference type="PROSITE" id="PS50932">
    <property type="entry name" value="HTH_LACI_2"/>
    <property type="match status" value="1"/>
</dbReference>
<evidence type="ECO:0000313" key="6">
    <source>
        <dbReference type="Proteomes" id="UP000655366"/>
    </source>
</evidence>
<dbReference type="PANTHER" id="PTHR30146:SF155">
    <property type="entry name" value="ALANINE RACEMASE"/>
    <property type="match status" value="1"/>
</dbReference>
<dbReference type="Pfam" id="PF00356">
    <property type="entry name" value="LacI"/>
    <property type="match status" value="1"/>
</dbReference>
<feature type="domain" description="HTH lacI-type" evidence="4">
    <location>
        <begin position="3"/>
        <end position="57"/>
    </location>
</feature>
<keyword evidence="6" id="KW-1185">Reference proteome</keyword>
<accession>A0A931G9C6</accession>
<keyword evidence="1" id="KW-0805">Transcription regulation</keyword>
<dbReference type="InterPro" id="IPR000843">
    <property type="entry name" value="HTH_LacI"/>
</dbReference>
<dbReference type="SUPFAM" id="SSF53822">
    <property type="entry name" value="Periplasmic binding protein-like I"/>
    <property type="match status" value="1"/>
</dbReference>
<keyword evidence="3" id="KW-0804">Transcription</keyword>
<proteinExistence type="predicted"/>
<evidence type="ECO:0000256" key="3">
    <source>
        <dbReference type="ARBA" id="ARBA00023163"/>
    </source>
</evidence>
<evidence type="ECO:0000259" key="4">
    <source>
        <dbReference type="PROSITE" id="PS50932"/>
    </source>
</evidence>
<dbReference type="Gene3D" id="1.10.260.40">
    <property type="entry name" value="lambda repressor-like DNA-binding domains"/>
    <property type="match status" value="1"/>
</dbReference>
<reference evidence="5 6" key="1">
    <citation type="submission" date="2020-11" db="EMBL/GenBank/DDBJ databases">
        <title>Arthrobacter antarcticus sp. nov., isolated from Antarctic Soil.</title>
        <authorList>
            <person name="Li J."/>
        </authorList>
    </citation>
    <scope>NUCLEOTIDE SEQUENCE [LARGE SCALE GENOMIC DNA]</scope>
    <source>
        <strain evidence="5 6">Z1-20</strain>
    </source>
</reference>
<dbReference type="PANTHER" id="PTHR30146">
    <property type="entry name" value="LACI-RELATED TRANSCRIPTIONAL REPRESSOR"/>
    <property type="match status" value="1"/>
</dbReference>
<dbReference type="SUPFAM" id="SSF47413">
    <property type="entry name" value="lambda repressor-like DNA-binding domains"/>
    <property type="match status" value="1"/>
</dbReference>
<sequence length="368" mass="38732">MAVTISDVASAAGVSRGAVSLALNGHAGVGDQTRQRILETAKALGWTPNLRAKSLRSAKAYAVGLVIAREAKLLGSDPFFPSFIAGVEVTLEKHDYTLVLTVATEPGAEERSYRRLADGGRVDGVILSDVRHDDSRIALLRGLGLPAVTLNRPDTPSPFPAVCMDDAVGITAAVEHLISLGHTRIGHVGGEQVYLHGRSRRRAWQSALTAAGLGTDLFAEADFTAPGGVAATARLLARKDRPTAIVYANDLMATAGQSYAQAHGMNVPGDLSITGYDNAQFARYLNPPLTTIAADPLAWGRLAAAMLLGQVSGTHDGGDLILGPPRLVVRSSTGEVPKHAVPAVAVDRYEDLSTAELSQESIHCQEKQ</sequence>
<dbReference type="GO" id="GO:0003700">
    <property type="term" value="F:DNA-binding transcription factor activity"/>
    <property type="evidence" value="ECO:0007669"/>
    <property type="project" value="TreeGrafter"/>
</dbReference>
<dbReference type="InterPro" id="IPR010982">
    <property type="entry name" value="Lambda_DNA-bd_dom_sf"/>
</dbReference>
<comment type="caution">
    <text evidence="5">The sequence shown here is derived from an EMBL/GenBank/DDBJ whole genome shotgun (WGS) entry which is preliminary data.</text>
</comment>
<dbReference type="InterPro" id="IPR028082">
    <property type="entry name" value="Peripla_BP_I"/>
</dbReference>
<dbReference type="PROSITE" id="PS00356">
    <property type="entry name" value="HTH_LACI_1"/>
    <property type="match status" value="1"/>
</dbReference>
<organism evidence="5 6">
    <name type="scientific">Arthrobacter terrae</name>
    <dbReference type="NCBI Taxonomy" id="2935737"/>
    <lineage>
        <taxon>Bacteria</taxon>
        <taxon>Bacillati</taxon>
        <taxon>Actinomycetota</taxon>
        <taxon>Actinomycetes</taxon>
        <taxon>Micrococcales</taxon>
        <taxon>Micrococcaceae</taxon>
        <taxon>Arthrobacter</taxon>
    </lineage>
</organism>
<evidence type="ECO:0000256" key="1">
    <source>
        <dbReference type="ARBA" id="ARBA00023015"/>
    </source>
</evidence>
<protein>
    <submittedName>
        <fullName evidence="5">LacI family DNA-binding transcriptional regulator</fullName>
    </submittedName>
</protein>
<evidence type="ECO:0000256" key="2">
    <source>
        <dbReference type="ARBA" id="ARBA00023125"/>
    </source>
</evidence>
<keyword evidence="2 5" id="KW-0238">DNA-binding</keyword>
<evidence type="ECO:0000313" key="5">
    <source>
        <dbReference type="EMBL" id="MBG0738567.1"/>
    </source>
</evidence>
<gene>
    <name evidence="5" type="ORF">IV500_03910</name>
</gene>
<dbReference type="Proteomes" id="UP000655366">
    <property type="component" value="Unassembled WGS sequence"/>
</dbReference>
<dbReference type="CDD" id="cd06267">
    <property type="entry name" value="PBP1_LacI_sugar_binding-like"/>
    <property type="match status" value="1"/>
</dbReference>
<dbReference type="CDD" id="cd01392">
    <property type="entry name" value="HTH_LacI"/>
    <property type="match status" value="1"/>
</dbReference>
<dbReference type="InterPro" id="IPR046335">
    <property type="entry name" value="LacI/GalR-like_sensor"/>
</dbReference>
<dbReference type="GO" id="GO:0000976">
    <property type="term" value="F:transcription cis-regulatory region binding"/>
    <property type="evidence" value="ECO:0007669"/>
    <property type="project" value="TreeGrafter"/>
</dbReference>
<dbReference type="SMART" id="SM00354">
    <property type="entry name" value="HTH_LACI"/>
    <property type="match status" value="1"/>
</dbReference>
<dbReference type="AlphaFoldDB" id="A0A931G9C6"/>
<dbReference type="Pfam" id="PF13377">
    <property type="entry name" value="Peripla_BP_3"/>
    <property type="match status" value="1"/>
</dbReference>
<dbReference type="Gene3D" id="3.40.50.2300">
    <property type="match status" value="2"/>
</dbReference>